<evidence type="ECO:0000313" key="2">
    <source>
        <dbReference type="Proteomes" id="UP000269872"/>
    </source>
</evidence>
<gene>
    <name evidence="1" type="ORF">ALP05_05488</name>
</gene>
<accession>A0A0P9K879</accession>
<protein>
    <submittedName>
        <fullName evidence="1">Uncharacterized protein</fullName>
    </submittedName>
</protein>
<reference evidence="1 2" key="1">
    <citation type="submission" date="2018-08" db="EMBL/GenBank/DDBJ databases">
        <title>Recombination of ecologically and evolutionarily significant loci maintains genetic cohesion in the Pseudomonas syringae species complex.</title>
        <authorList>
            <person name="Dillon M."/>
            <person name="Thakur S."/>
            <person name="Almeida R.N.D."/>
            <person name="Weir B.S."/>
            <person name="Guttman D.S."/>
        </authorList>
    </citation>
    <scope>NUCLEOTIDE SEQUENCE [LARGE SCALE GENOMIC DNA]</scope>
    <source>
        <strain evidence="1 2">ICMP 7496</strain>
    </source>
</reference>
<evidence type="ECO:0000313" key="1">
    <source>
        <dbReference type="EMBL" id="RMV67510.1"/>
    </source>
</evidence>
<proteinExistence type="predicted"/>
<dbReference type="AlphaFoldDB" id="A0A0P9K879"/>
<name>A0A0P9K879_9PSED</name>
<organism evidence="1 2">
    <name type="scientific">Pseudomonas caricapapayae</name>
    <dbReference type="NCBI Taxonomy" id="46678"/>
    <lineage>
        <taxon>Bacteria</taxon>
        <taxon>Pseudomonadati</taxon>
        <taxon>Pseudomonadota</taxon>
        <taxon>Gammaproteobacteria</taxon>
        <taxon>Pseudomonadales</taxon>
        <taxon>Pseudomonadaceae</taxon>
        <taxon>Pseudomonas</taxon>
    </lineage>
</organism>
<dbReference type="Proteomes" id="UP000269872">
    <property type="component" value="Unassembled WGS sequence"/>
</dbReference>
<dbReference type="EMBL" id="RBUY01000241">
    <property type="protein sequence ID" value="RMV67510.1"/>
    <property type="molecule type" value="Genomic_DNA"/>
</dbReference>
<comment type="caution">
    <text evidence="1">The sequence shown here is derived from an EMBL/GenBank/DDBJ whole genome shotgun (WGS) entry which is preliminary data.</text>
</comment>
<sequence length="50" mass="5720">MKIADTPIGVGVEVAGAVYRYFSQQYINVCETLKRYRIILNQHDASAPYR</sequence>